<reference evidence="2" key="2">
    <citation type="journal article" date="2022" name="Sci. Total Environ.">
        <title>Prevalence, transmission, and molecular epidemiology of tet(X)-positive bacteria among humans, animals, and environmental niches in China: An epidemiological, and genomic-based study.</title>
        <authorList>
            <person name="Dong N."/>
            <person name="Zeng Y."/>
            <person name="Cai C."/>
            <person name="Sun C."/>
            <person name="Lu J."/>
            <person name="Liu C."/>
            <person name="Zhou H."/>
            <person name="Sun Q."/>
            <person name="Shu L."/>
            <person name="Wang H."/>
            <person name="Wang Y."/>
            <person name="Wang S."/>
            <person name="Wu C."/>
            <person name="Chan E.W."/>
            <person name="Chen G."/>
            <person name="Shen Z."/>
            <person name="Chen S."/>
            <person name="Zhang R."/>
        </authorList>
    </citation>
    <scope>NUCLEOTIDE SEQUENCE</scope>
    <source>
        <strain evidence="2">R655-4</strain>
    </source>
</reference>
<name>A0AAJ1QGW4_9FLAO</name>
<evidence type="ECO:0000313" key="2">
    <source>
        <dbReference type="EMBL" id="MDM1073779.1"/>
    </source>
</evidence>
<dbReference type="EMBL" id="JACAGJ010000008">
    <property type="protein sequence ID" value="MDM1073779.1"/>
    <property type="molecule type" value="Genomic_DNA"/>
</dbReference>
<dbReference type="RefSeq" id="WP_159155635.1">
    <property type="nucleotide sequence ID" value="NZ_CP013210.1"/>
</dbReference>
<feature type="signal peptide" evidence="1">
    <location>
        <begin position="1"/>
        <end position="24"/>
    </location>
</feature>
<sequence>MNKNFTLKCMALFAFTLMGFKAQAQYYADGTILNATKSLIVDTNGGSEPTGTTGSWYKWTTNNGASYISATSTNAPTGSINKDTNKADVTWNASWPSAPASGTAPTAADIAALIQDYKITAEEFNSCQPNSSTANPNPAMTEIDVKLVKPDVLFIDADSDVCSTAKANITLYGTSGAVVNYTINGGNVTAGGTNTSATLNSDGKIDIEITPSGTGDVIFVINNVTYTATQPGPLSTQVTFTNSTITNAAGKTVTIKLSAGPVISPIVF</sequence>
<keyword evidence="1" id="KW-0732">Signal</keyword>
<organism evidence="2 3">
    <name type="scientific">Empedobacter brevis</name>
    <dbReference type="NCBI Taxonomy" id="247"/>
    <lineage>
        <taxon>Bacteria</taxon>
        <taxon>Pseudomonadati</taxon>
        <taxon>Bacteroidota</taxon>
        <taxon>Flavobacteriia</taxon>
        <taxon>Flavobacteriales</taxon>
        <taxon>Weeksellaceae</taxon>
        <taxon>Empedobacter</taxon>
    </lineage>
</organism>
<accession>A0AAJ1QGW4</accession>
<dbReference type="AlphaFoldDB" id="A0AAJ1QGW4"/>
<dbReference type="Proteomes" id="UP001170959">
    <property type="component" value="Unassembled WGS sequence"/>
</dbReference>
<proteinExistence type="predicted"/>
<reference evidence="2" key="1">
    <citation type="submission" date="2020-06" db="EMBL/GenBank/DDBJ databases">
        <authorList>
            <person name="Dong N."/>
        </authorList>
    </citation>
    <scope>NUCLEOTIDE SEQUENCE</scope>
    <source>
        <strain evidence="2">R655-4</strain>
    </source>
</reference>
<protein>
    <submittedName>
        <fullName evidence="2">Uncharacterized protein</fullName>
    </submittedName>
</protein>
<comment type="caution">
    <text evidence="2">The sequence shown here is derived from an EMBL/GenBank/DDBJ whole genome shotgun (WGS) entry which is preliminary data.</text>
</comment>
<evidence type="ECO:0000256" key="1">
    <source>
        <dbReference type="SAM" id="SignalP"/>
    </source>
</evidence>
<gene>
    <name evidence="2" type="ORF">HX001_14920</name>
</gene>
<evidence type="ECO:0000313" key="3">
    <source>
        <dbReference type="Proteomes" id="UP001170959"/>
    </source>
</evidence>
<feature type="chain" id="PRO_5042470714" evidence="1">
    <location>
        <begin position="25"/>
        <end position="268"/>
    </location>
</feature>